<comment type="caution">
    <text evidence="2">The sequence shown here is derived from an EMBL/GenBank/DDBJ whole genome shotgun (WGS) entry which is preliminary data.</text>
</comment>
<evidence type="ECO:0000259" key="1">
    <source>
        <dbReference type="Pfam" id="PF12680"/>
    </source>
</evidence>
<dbReference type="AlphaFoldDB" id="X8CA46"/>
<reference evidence="2" key="1">
    <citation type="submission" date="2014-01" db="EMBL/GenBank/DDBJ databases">
        <authorList>
            <person name="Brown-Elliot B."/>
            <person name="Wallace R."/>
            <person name="Lenaerts A."/>
            <person name="Ordway D."/>
            <person name="DeGroote M.A."/>
            <person name="Parker T."/>
            <person name="Sizemore C."/>
            <person name="Tallon L.J."/>
            <person name="Sadzewicz L.K."/>
            <person name="Sengamalay N."/>
            <person name="Fraser C.M."/>
            <person name="Hine E."/>
            <person name="Shefchek K.A."/>
            <person name="Das S.P."/>
            <person name="Tettelin H."/>
        </authorList>
    </citation>
    <scope>NUCLEOTIDE SEQUENCE [LARGE SCALE GENOMIC DNA]</scope>
    <source>
        <strain evidence="2">4042</strain>
    </source>
</reference>
<accession>X8CA46</accession>
<dbReference type="InterPro" id="IPR032710">
    <property type="entry name" value="NTF2-like_dom_sf"/>
</dbReference>
<dbReference type="EMBL" id="JAOB01000033">
    <property type="protein sequence ID" value="EUA52298.1"/>
    <property type="molecule type" value="Genomic_DNA"/>
</dbReference>
<dbReference type="SUPFAM" id="SSF54427">
    <property type="entry name" value="NTF2-like"/>
    <property type="match status" value="1"/>
</dbReference>
<evidence type="ECO:0000313" key="2">
    <source>
        <dbReference type="EMBL" id="EUA52298.1"/>
    </source>
</evidence>
<dbReference type="Pfam" id="PF12680">
    <property type="entry name" value="SnoaL_2"/>
    <property type="match status" value="1"/>
</dbReference>
<gene>
    <name evidence="2" type="ORF">I553_2484</name>
</gene>
<dbReference type="Gene3D" id="3.10.450.50">
    <property type="match status" value="1"/>
</dbReference>
<name>X8CA46_MYCXE</name>
<protein>
    <submittedName>
        <fullName evidence="2">SnoaL-like domain protein</fullName>
    </submittedName>
</protein>
<feature type="domain" description="SnoaL-like" evidence="1">
    <location>
        <begin position="18"/>
        <end position="118"/>
    </location>
</feature>
<proteinExistence type="predicted"/>
<dbReference type="PATRIC" id="fig|1299334.3.peg.3591"/>
<dbReference type="InterPro" id="IPR037401">
    <property type="entry name" value="SnoaL-like"/>
</dbReference>
<organism evidence="2">
    <name type="scientific">Mycobacterium xenopi 4042</name>
    <dbReference type="NCBI Taxonomy" id="1299334"/>
    <lineage>
        <taxon>Bacteria</taxon>
        <taxon>Bacillati</taxon>
        <taxon>Actinomycetota</taxon>
        <taxon>Actinomycetes</taxon>
        <taxon>Mycobacteriales</taxon>
        <taxon>Mycobacteriaceae</taxon>
        <taxon>Mycobacterium</taxon>
    </lineage>
</organism>
<sequence length="130" mass="15010">MESMSLTKDDVRKVIDVYLRAWTTQDAGLIVTIFTPTATYHERVLQEPIRNEAGIREYWQTKVVAQQANIQAELLNLYLDGTTAVAEWEVRFDDLVAGERKLMREVAILEFEGDRIASLREYWASKQLTS</sequence>